<accession>G8R6D4</accession>
<dbReference type="eggNOG" id="COG3391">
    <property type="taxonomic scope" value="Bacteria"/>
</dbReference>
<keyword evidence="1 2" id="KW-0732">Signal</keyword>
<proteinExistence type="predicted"/>
<evidence type="ECO:0000259" key="3">
    <source>
        <dbReference type="Pfam" id="PF13448"/>
    </source>
</evidence>
<dbReference type="STRING" id="926562.Oweho_2383"/>
<dbReference type="AlphaFoldDB" id="G8R6D4"/>
<evidence type="ECO:0000256" key="1">
    <source>
        <dbReference type="ARBA" id="ARBA00022729"/>
    </source>
</evidence>
<sequence length="794" mass="87498">MKKLYALALFLTVNACLKAQSYQYLGSFNSNGRPNYLDTRDTVSPSLLSDIDASLPEGYPVPTFNPQYIANGVPTDIILTDSADVWVTFVGEGAGYRNVLGYYTYDITNPLITAPTPADIKIVFPNVSALYSGGELLVGDRVKIGTFPANTGIGWVLLANGFQNSTVTSGNWTLYSDPRFNPESDVTLRNHNVLLNDSANGLVVLGFEDIRRDYSSCDQDFNDALFYVKSNPIEAISTTGMEAITPTGQGVSSGFNGGLESRGGLSQLIGKRNLNRMQKGAKPAQFINEQYRYVELPAAAKKSSGAMSLEQLPPAELLCAKDAFTTTPYDLLTITNAQEVLAVDYMDGEQRKASFLATRTQGDVYDHTKTICDRLTGAELLNVEVVEINGFEFLQSTIKRTNGEVEYATTFSVFEEDGVYDLQSLWNLANYRKGDEVINVQVWASAPAYTKELVMKVVSNLPDQTTQQQLPEVPEVYVSKAFYKDGNIQAVFKNRGGATGLEVSGVLRATEVESAFGYKESVSLSGEKTQEVSIVTGHLFDAGLAFYSNGKMVDYVYQADGSWGLDYQQAYTQIQSFEIDESSTDEVLEDEYLVERSVRIAAATNDYVSVYRFLKAGAMPVNLEEYKSLKLDFAGHESMEIFLMLENTNWQDYPSVKVLQGEVSVSLEQFGDVDFTKVTGLIFAFSPNDDGAVEAGLKNARFSKKTSVFVADSNLNTLEVYPNPAIEKLNFWVTEEMGSEGVFSVQSLDGVERMNQEVSALGSKEIRIKNLPTGVYIVKYTTAKGEWTGKILKR</sequence>
<feature type="domain" description="Secretion system C-terminal sorting" evidence="4">
    <location>
        <begin position="720"/>
        <end position="791"/>
    </location>
</feature>
<dbReference type="eggNOG" id="COG1196">
    <property type="taxonomic scope" value="Bacteria"/>
</dbReference>
<dbReference type="OrthoDB" id="1204817at2"/>
<keyword evidence="6" id="KW-1185">Reference proteome</keyword>
<dbReference type="Pfam" id="PF13448">
    <property type="entry name" value="DUF4114"/>
    <property type="match status" value="1"/>
</dbReference>
<evidence type="ECO:0000313" key="6">
    <source>
        <dbReference type="Proteomes" id="UP000005631"/>
    </source>
</evidence>
<feature type="signal peptide" evidence="2">
    <location>
        <begin position="1"/>
        <end position="19"/>
    </location>
</feature>
<dbReference type="PATRIC" id="fig|926562.3.peg.2399"/>
<dbReference type="KEGG" id="oho:Oweho_2383"/>
<feature type="domain" description="DUF4114" evidence="3">
    <location>
        <begin position="147"/>
        <end position="231"/>
    </location>
</feature>
<dbReference type="InterPro" id="IPR025193">
    <property type="entry name" value="DUF4114"/>
</dbReference>
<evidence type="ECO:0000313" key="5">
    <source>
        <dbReference type="EMBL" id="AEV33354.1"/>
    </source>
</evidence>
<protein>
    <recommendedName>
        <fullName evidence="7">Secretion system C-terminal sorting domain-containing protein</fullName>
    </recommendedName>
</protein>
<organism evidence="5 6">
    <name type="scientific">Owenweeksia hongkongensis (strain DSM 17368 / CIP 108786 / JCM 12287 / NRRL B-23963 / UST20020801)</name>
    <dbReference type="NCBI Taxonomy" id="926562"/>
    <lineage>
        <taxon>Bacteria</taxon>
        <taxon>Pseudomonadati</taxon>
        <taxon>Bacteroidota</taxon>
        <taxon>Flavobacteriia</taxon>
        <taxon>Flavobacteriales</taxon>
        <taxon>Owenweeksiaceae</taxon>
        <taxon>Owenweeksia</taxon>
    </lineage>
</organism>
<evidence type="ECO:0008006" key="7">
    <source>
        <dbReference type="Google" id="ProtNLM"/>
    </source>
</evidence>
<reference evidence="5 6" key="1">
    <citation type="journal article" date="2012" name="Stand. Genomic Sci.">
        <title>Genome sequence of the orange-pigmented seawater bacterium Owenweeksia hongkongensis type strain (UST20020801(T)).</title>
        <authorList>
            <person name="Riedel T."/>
            <person name="Held B."/>
            <person name="Nolan M."/>
            <person name="Lucas S."/>
            <person name="Lapidus A."/>
            <person name="Tice H."/>
            <person name="Del Rio T.G."/>
            <person name="Cheng J.F."/>
            <person name="Han C."/>
            <person name="Tapia R."/>
            <person name="Goodwin L.A."/>
            <person name="Pitluck S."/>
            <person name="Liolios K."/>
            <person name="Mavromatis K."/>
            <person name="Pagani I."/>
            <person name="Ivanova N."/>
            <person name="Mikhailova N."/>
            <person name="Pati A."/>
            <person name="Chen A."/>
            <person name="Palaniappan K."/>
            <person name="Rohde M."/>
            <person name="Tindall B.J."/>
            <person name="Detter J.C."/>
            <person name="Goker M."/>
            <person name="Woyke T."/>
            <person name="Bristow J."/>
            <person name="Eisen J.A."/>
            <person name="Markowitz V."/>
            <person name="Hugenholtz P."/>
            <person name="Klenk H.P."/>
            <person name="Kyrpides N.C."/>
        </authorList>
    </citation>
    <scope>NUCLEOTIDE SEQUENCE</scope>
    <source>
        <strain evidence="6">DSM 17368 / JCM 12287 / NRRL B-23963</strain>
    </source>
</reference>
<dbReference type="Proteomes" id="UP000005631">
    <property type="component" value="Chromosome"/>
</dbReference>
<feature type="chain" id="PRO_5003514376" description="Secretion system C-terminal sorting domain-containing protein" evidence="2">
    <location>
        <begin position="20"/>
        <end position="794"/>
    </location>
</feature>
<dbReference type="HOGENOM" id="CLU_009526_0_0_10"/>
<gene>
    <name evidence="5" type="ordered locus">Oweho_2383</name>
</gene>
<evidence type="ECO:0000256" key="2">
    <source>
        <dbReference type="SAM" id="SignalP"/>
    </source>
</evidence>
<dbReference type="NCBIfam" id="TIGR04183">
    <property type="entry name" value="Por_Secre_tail"/>
    <property type="match status" value="1"/>
</dbReference>
<dbReference type="EMBL" id="CP003156">
    <property type="protein sequence ID" value="AEV33354.1"/>
    <property type="molecule type" value="Genomic_DNA"/>
</dbReference>
<evidence type="ECO:0000259" key="4">
    <source>
        <dbReference type="Pfam" id="PF18962"/>
    </source>
</evidence>
<dbReference type="Pfam" id="PF18962">
    <property type="entry name" value="Por_Secre_tail"/>
    <property type="match status" value="1"/>
</dbReference>
<dbReference type="InterPro" id="IPR026444">
    <property type="entry name" value="Secre_tail"/>
</dbReference>
<dbReference type="RefSeq" id="WP_014202703.1">
    <property type="nucleotide sequence ID" value="NC_016599.1"/>
</dbReference>
<name>G8R6D4_OWEHD</name>